<evidence type="ECO:0000313" key="2">
    <source>
        <dbReference type="EMBL" id="ETW96478.1"/>
    </source>
</evidence>
<dbReference type="InterPro" id="IPR050259">
    <property type="entry name" value="SDR"/>
</dbReference>
<evidence type="ECO:0000256" key="1">
    <source>
        <dbReference type="ARBA" id="ARBA00006484"/>
    </source>
</evidence>
<dbReference type="PRINTS" id="PR00080">
    <property type="entry name" value="SDRFAMILY"/>
</dbReference>
<dbReference type="InterPro" id="IPR002347">
    <property type="entry name" value="SDR_fam"/>
</dbReference>
<dbReference type="PANTHER" id="PTHR42879">
    <property type="entry name" value="3-OXOACYL-(ACYL-CARRIER-PROTEIN) REDUCTASE"/>
    <property type="match status" value="1"/>
</dbReference>
<organism evidence="2 3">
    <name type="scientific">Entotheonella factor</name>
    <dbReference type="NCBI Taxonomy" id="1429438"/>
    <lineage>
        <taxon>Bacteria</taxon>
        <taxon>Pseudomonadati</taxon>
        <taxon>Nitrospinota/Tectimicrobiota group</taxon>
        <taxon>Candidatus Tectimicrobiota</taxon>
        <taxon>Candidatus Entotheonellia</taxon>
        <taxon>Candidatus Entotheonellales</taxon>
        <taxon>Candidatus Entotheonellaceae</taxon>
        <taxon>Candidatus Entotheonella</taxon>
    </lineage>
</organism>
<reference evidence="2 3" key="1">
    <citation type="journal article" date="2014" name="Nature">
        <title>An environmental bacterial taxon with a large and distinct metabolic repertoire.</title>
        <authorList>
            <person name="Wilson M.C."/>
            <person name="Mori T."/>
            <person name="Ruckert C."/>
            <person name="Uria A.R."/>
            <person name="Helf M.J."/>
            <person name="Takada K."/>
            <person name="Gernert C."/>
            <person name="Steffens U.A."/>
            <person name="Heycke N."/>
            <person name="Schmitt S."/>
            <person name="Rinke C."/>
            <person name="Helfrich E.J."/>
            <person name="Brachmann A.O."/>
            <person name="Gurgui C."/>
            <person name="Wakimoto T."/>
            <person name="Kracht M."/>
            <person name="Crusemann M."/>
            <person name="Hentschel U."/>
            <person name="Abe I."/>
            <person name="Matsunaga S."/>
            <person name="Kalinowski J."/>
            <person name="Takeyama H."/>
            <person name="Piel J."/>
        </authorList>
    </citation>
    <scope>NUCLEOTIDE SEQUENCE [LARGE SCALE GENOMIC DNA]</scope>
    <source>
        <strain evidence="3">TSY1</strain>
    </source>
</reference>
<dbReference type="HOGENOM" id="CLU_010194_1_3_7"/>
<dbReference type="PATRIC" id="fig|1429438.4.peg.5054"/>
<keyword evidence="3" id="KW-1185">Reference proteome</keyword>
<dbReference type="Proteomes" id="UP000019141">
    <property type="component" value="Unassembled WGS sequence"/>
</dbReference>
<accession>W4LEE5</accession>
<dbReference type="Pfam" id="PF13561">
    <property type="entry name" value="adh_short_C2"/>
    <property type="match status" value="1"/>
</dbReference>
<evidence type="ECO:0000313" key="3">
    <source>
        <dbReference type="Proteomes" id="UP000019141"/>
    </source>
</evidence>
<dbReference type="AlphaFoldDB" id="W4LEE5"/>
<name>W4LEE5_ENTF1</name>
<proteinExistence type="inferred from homology"/>
<dbReference type="PRINTS" id="PR00081">
    <property type="entry name" value="GDHRDH"/>
</dbReference>
<dbReference type="EMBL" id="AZHW01000782">
    <property type="protein sequence ID" value="ETW96478.1"/>
    <property type="molecule type" value="Genomic_DNA"/>
</dbReference>
<dbReference type="PANTHER" id="PTHR42879:SF6">
    <property type="entry name" value="NADPH-DEPENDENT REDUCTASE BACG"/>
    <property type="match status" value="1"/>
</dbReference>
<comment type="similarity">
    <text evidence="1">Belongs to the short-chain dehydrogenases/reductases (SDR) family.</text>
</comment>
<dbReference type="InterPro" id="IPR036291">
    <property type="entry name" value="NAD(P)-bd_dom_sf"/>
</dbReference>
<gene>
    <name evidence="2" type="ORF">ETSY1_26470</name>
</gene>
<evidence type="ECO:0008006" key="4">
    <source>
        <dbReference type="Google" id="ProtNLM"/>
    </source>
</evidence>
<dbReference type="SUPFAM" id="SSF51735">
    <property type="entry name" value="NAD(P)-binding Rossmann-fold domains"/>
    <property type="match status" value="1"/>
</dbReference>
<dbReference type="Gene3D" id="3.40.50.720">
    <property type="entry name" value="NAD(P)-binding Rossmann-like Domain"/>
    <property type="match status" value="1"/>
</dbReference>
<comment type="caution">
    <text evidence="2">The sequence shown here is derived from an EMBL/GenBank/DDBJ whole genome shotgun (WGS) entry which is preliminary data.</text>
</comment>
<protein>
    <recommendedName>
        <fullName evidence="4">3-oxoacyl-ACP reductase</fullName>
    </recommendedName>
</protein>
<sequence length="178" mass="19730">MVQQAEARFGGIDILVNNYAAPIPRQHFSESTWEAWQAQIDYTVKAAFVCCQAVLPGMRARRWGRLISINTVGIHNPSLTYHGYTAAKTAMLGFTRNLALEVGPDNITVNIVSPGLTLTQEVQDRLTPEERERHEQRVPLRRIGKVEDTANVALFFASELGSYVTGLYVPVSGGQVML</sequence>